<protein>
    <recommendedName>
        <fullName evidence="3">START domain-containing protein</fullName>
    </recommendedName>
</protein>
<comment type="caution">
    <text evidence="1">The sequence shown here is derived from an EMBL/GenBank/DDBJ whole genome shotgun (WGS) entry which is preliminary data.</text>
</comment>
<dbReference type="InterPro" id="IPR023393">
    <property type="entry name" value="START-like_dom_sf"/>
</dbReference>
<evidence type="ECO:0000313" key="2">
    <source>
        <dbReference type="Proteomes" id="UP001163046"/>
    </source>
</evidence>
<dbReference type="SUPFAM" id="SSF55961">
    <property type="entry name" value="Bet v1-like"/>
    <property type="match status" value="1"/>
</dbReference>
<evidence type="ECO:0000313" key="1">
    <source>
        <dbReference type="EMBL" id="KAJ7390135.1"/>
    </source>
</evidence>
<proteinExistence type="predicted"/>
<keyword evidence="2" id="KW-1185">Reference proteome</keyword>
<gene>
    <name evidence="1" type="ORF">OS493_027173</name>
</gene>
<dbReference type="EMBL" id="MU825420">
    <property type="protein sequence ID" value="KAJ7390135.1"/>
    <property type="molecule type" value="Genomic_DNA"/>
</dbReference>
<organism evidence="1 2">
    <name type="scientific">Desmophyllum pertusum</name>
    <dbReference type="NCBI Taxonomy" id="174260"/>
    <lineage>
        <taxon>Eukaryota</taxon>
        <taxon>Metazoa</taxon>
        <taxon>Cnidaria</taxon>
        <taxon>Anthozoa</taxon>
        <taxon>Hexacorallia</taxon>
        <taxon>Scleractinia</taxon>
        <taxon>Caryophylliina</taxon>
        <taxon>Caryophylliidae</taxon>
        <taxon>Desmophyllum</taxon>
    </lineage>
</organism>
<dbReference type="AlphaFoldDB" id="A0A9X0D7X8"/>
<accession>A0A9X0D7X8</accession>
<reference evidence="1" key="1">
    <citation type="submission" date="2023-01" db="EMBL/GenBank/DDBJ databases">
        <title>Genome assembly of the deep-sea coral Lophelia pertusa.</title>
        <authorList>
            <person name="Herrera S."/>
            <person name="Cordes E."/>
        </authorList>
    </citation>
    <scope>NUCLEOTIDE SEQUENCE</scope>
    <source>
        <strain evidence="1">USNM1676648</strain>
        <tissue evidence="1">Polyp</tissue>
    </source>
</reference>
<sequence>MERGWDEVYRSPGTIFWMKEFPDQEVPIKTLFSFDMPMPTDKIMETMHPSNLEIRKKWDRAFLDHEMLESYPDGGYVIASKIKVSWPLYDRSFILFQPPAKEVDWFGKKCVLGTSEKCLAPVQTRGCRRVSQGDQRRKFHPYFP</sequence>
<name>A0A9X0D7X8_9CNID</name>
<evidence type="ECO:0008006" key="3">
    <source>
        <dbReference type="Google" id="ProtNLM"/>
    </source>
</evidence>
<dbReference type="Proteomes" id="UP001163046">
    <property type="component" value="Unassembled WGS sequence"/>
</dbReference>
<dbReference type="Gene3D" id="3.30.530.20">
    <property type="match status" value="1"/>
</dbReference>